<proteinExistence type="predicted"/>
<name>A0ABD1TJY3_9LAMI</name>
<evidence type="ECO:0000313" key="1">
    <source>
        <dbReference type="EMBL" id="KAL2512750.1"/>
    </source>
</evidence>
<keyword evidence="2" id="KW-1185">Reference proteome</keyword>
<sequence>MGLYQIFFFVDRSWLVGRDFNVIAHNGERTGRNTHDWDNSDFADMMDCGLTDAGYSKRRRIPTRIWSITSASDEVFESFETIQPSAVSFFQELMPALSQSICPI</sequence>
<comment type="caution">
    <text evidence="1">The sequence shown here is derived from an EMBL/GenBank/DDBJ whole genome shotgun (WGS) entry which is preliminary data.</text>
</comment>
<organism evidence="1 2">
    <name type="scientific">Abeliophyllum distichum</name>
    <dbReference type="NCBI Taxonomy" id="126358"/>
    <lineage>
        <taxon>Eukaryota</taxon>
        <taxon>Viridiplantae</taxon>
        <taxon>Streptophyta</taxon>
        <taxon>Embryophyta</taxon>
        <taxon>Tracheophyta</taxon>
        <taxon>Spermatophyta</taxon>
        <taxon>Magnoliopsida</taxon>
        <taxon>eudicotyledons</taxon>
        <taxon>Gunneridae</taxon>
        <taxon>Pentapetalae</taxon>
        <taxon>asterids</taxon>
        <taxon>lamiids</taxon>
        <taxon>Lamiales</taxon>
        <taxon>Oleaceae</taxon>
        <taxon>Forsythieae</taxon>
        <taxon>Abeliophyllum</taxon>
    </lineage>
</organism>
<gene>
    <name evidence="1" type="ORF">Adt_18350</name>
</gene>
<protein>
    <submittedName>
        <fullName evidence="1">Uncharacterized protein</fullName>
    </submittedName>
</protein>
<dbReference type="Proteomes" id="UP001604336">
    <property type="component" value="Unassembled WGS sequence"/>
</dbReference>
<accession>A0ABD1TJY3</accession>
<dbReference type="AlphaFoldDB" id="A0ABD1TJY3"/>
<dbReference type="EMBL" id="JBFOLK010000005">
    <property type="protein sequence ID" value="KAL2512750.1"/>
    <property type="molecule type" value="Genomic_DNA"/>
</dbReference>
<reference evidence="2" key="1">
    <citation type="submission" date="2024-07" db="EMBL/GenBank/DDBJ databases">
        <title>Two chromosome-level genome assemblies of Korean endemic species Abeliophyllum distichum and Forsythia ovata (Oleaceae).</title>
        <authorList>
            <person name="Jang H."/>
        </authorList>
    </citation>
    <scope>NUCLEOTIDE SEQUENCE [LARGE SCALE GENOMIC DNA]</scope>
</reference>
<evidence type="ECO:0000313" key="2">
    <source>
        <dbReference type="Proteomes" id="UP001604336"/>
    </source>
</evidence>